<feature type="domain" description="Phasin" evidence="2">
    <location>
        <begin position="172"/>
        <end position="268"/>
    </location>
</feature>
<keyword evidence="4" id="KW-1185">Reference proteome</keyword>
<organism evidence="3 4">
    <name type="scientific">Pelagerythrobacter marensis</name>
    <dbReference type="NCBI Taxonomy" id="543877"/>
    <lineage>
        <taxon>Bacteria</taxon>
        <taxon>Pseudomonadati</taxon>
        <taxon>Pseudomonadota</taxon>
        <taxon>Alphaproteobacteria</taxon>
        <taxon>Sphingomonadales</taxon>
        <taxon>Erythrobacteraceae</taxon>
        <taxon>Pelagerythrobacter</taxon>
    </lineage>
</organism>
<proteinExistence type="predicted"/>
<accession>A0ABZ2D8G3</accession>
<dbReference type="InterPro" id="IPR018968">
    <property type="entry name" value="Phasin"/>
</dbReference>
<gene>
    <name evidence="3" type="ORF">V5F89_05790</name>
</gene>
<dbReference type="Pfam" id="PF09361">
    <property type="entry name" value="Phasin_2"/>
    <property type="match status" value="1"/>
</dbReference>
<feature type="compositionally biased region" description="Basic residues" evidence="1">
    <location>
        <begin position="94"/>
        <end position="110"/>
    </location>
</feature>
<feature type="compositionally biased region" description="Low complexity" evidence="1">
    <location>
        <begin position="1"/>
        <end position="11"/>
    </location>
</feature>
<dbReference type="Proteomes" id="UP001335183">
    <property type="component" value="Chromosome"/>
</dbReference>
<evidence type="ECO:0000259" key="2">
    <source>
        <dbReference type="Pfam" id="PF09361"/>
    </source>
</evidence>
<evidence type="ECO:0000256" key="1">
    <source>
        <dbReference type="SAM" id="MobiDB-lite"/>
    </source>
</evidence>
<feature type="region of interest" description="Disordered" evidence="1">
    <location>
        <begin position="1"/>
        <end position="141"/>
    </location>
</feature>
<dbReference type="RefSeq" id="WP_338447292.1">
    <property type="nucleotide sequence ID" value="NZ_CP144918.1"/>
</dbReference>
<feature type="compositionally biased region" description="Low complexity" evidence="1">
    <location>
        <begin position="67"/>
        <end position="93"/>
    </location>
</feature>
<name>A0ABZ2D8G3_9SPHN</name>
<evidence type="ECO:0000313" key="3">
    <source>
        <dbReference type="EMBL" id="WWA48409.1"/>
    </source>
</evidence>
<feature type="compositionally biased region" description="Low complexity" evidence="1">
    <location>
        <begin position="111"/>
        <end position="125"/>
    </location>
</feature>
<dbReference type="EMBL" id="CP144918">
    <property type="protein sequence ID" value="WWA48409.1"/>
    <property type="molecule type" value="Genomic_DNA"/>
</dbReference>
<evidence type="ECO:0000313" key="4">
    <source>
        <dbReference type="Proteomes" id="UP001335183"/>
    </source>
</evidence>
<reference evidence="3 4" key="1">
    <citation type="submission" date="2024-02" db="EMBL/GenBank/DDBJ databases">
        <title>The whole genome sequence of five bacterial samples isolated from Abu Dhabi Sabkha-shore region.</title>
        <authorList>
            <person name="Sudalaimuthuasari N."/>
            <person name="Sarfraz B."/>
            <person name="Tuyisabe J.D."/>
            <person name="Mugisha Ntwali L.D.M."/>
            <person name="Ali A.I.A.A."/>
            <person name="Almansoori S.Z.A."/>
            <person name="Alajami H.S.A."/>
            <person name="Almeqbaali A.A.S."/>
            <person name="Kundu B."/>
            <person name="Saeed E.E."/>
            <person name="Sukumarinath V."/>
            <person name="Mishra A.K."/>
            <person name="Hazzouri K.M."/>
            <person name="Almaskari R."/>
            <person name="Sharma A.K."/>
            <person name="Amiri K.M.A."/>
        </authorList>
    </citation>
    <scope>NUCLEOTIDE SEQUENCE [LARGE SCALE GENOMIC DNA]</scope>
    <source>
        <strain evidence="4">kcgeb_sd</strain>
    </source>
</reference>
<sequence length="280" mass="28761">MATQDEASNDAAAEKAYAEAAASQNARIAGTGDAKTGNAAPAASGKPATPADSETTTAMKTEKTETETTPSPAPSKKTPAGDSKSKTAPVAKTAAKKATAKKTATKKTAAKKAAASQPAAKVAAQPRSKETDMSKTQTSTDYAAQMKEGLAELQTHAQTAYEKSAEYAAEAREFSKGNLEAMVESGKIFAAGLQDLTRAAVEDSKSAVETMTADAKEFAAVKSPTDFVQLQGQIASRNFDAAVAQFSKATEAWVKLAGDVAAPLSSRVSLAMEKARTTAA</sequence>
<protein>
    <submittedName>
        <fullName evidence="3">Phasin family protein</fullName>
    </submittedName>
</protein>